<proteinExistence type="predicted"/>
<evidence type="ECO:0000313" key="10">
    <source>
        <dbReference type="WBParaSite" id="Gr19_v10_g5126.t1"/>
    </source>
</evidence>
<evidence type="ECO:0000256" key="6">
    <source>
        <dbReference type="PROSITE-ProRule" id="PRU00089"/>
    </source>
</evidence>
<dbReference type="WBParaSite" id="Gr19_v10_g5126.t1">
    <property type="protein sequence ID" value="Gr19_v10_g5126.t1"/>
    <property type="gene ID" value="Gr19_v10_g5126"/>
</dbReference>
<dbReference type="SUPFAM" id="SSF46785">
    <property type="entry name" value="Winged helix' DNA-binding domain"/>
    <property type="match status" value="1"/>
</dbReference>
<protein>
    <submittedName>
        <fullName evidence="10">Fork-head domain-containing protein</fullName>
    </submittedName>
</protein>
<dbReference type="Proteomes" id="UP000887572">
    <property type="component" value="Unplaced"/>
</dbReference>
<comment type="subcellular location">
    <subcellularLocation>
        <location evidence="6">Nucleus</location>
    </subcellularLocation>
</comment>
<feature type="region of interest" description="Disordered" evidence="7">
    <location>
        <begin position="544"/>
        <end position="566"/>
    </location>
</feature>
<keyword evidence="5 6" id="KW-0539">Nucleus</keyword>
<evidence type="ECO:0000256" key="7">
    <source>
        <dbReference type="SAM" id="MobiDB-lite"/>
    </source>
</evidence>
<dbReference type="PROSITE" id="PS50039">
    <property type="entry name" value="FORK_HEAD_3"/>
    <property type="match status" value="1"/>
</dbReference>
<feature type="region of interest" description="Disordered" evidence="7">
    <location>
        <begin position="224"/>
        <end position="263"/>
    </location>
</feature>
<dbReference type="InterPro" id="IPR030456">
    <property type="entry name" value="TF_fork_head_CS_2"/>
</dbReference>
<dbReference type="InterPro" id="IPR036388">
    <property type="entry name" value="WH-like_DNA-bd_sf"/>
</dbReference>
<evidence type="ECO:0000256" key="2">
    <source>
        <dbReference type="ARBA" id="ARBA00023015"/>
    </source>
</evidence>
<keyword evidence="3 6" id="KW-0238">DNA-binding</keyword>
<dbReference type="Pfam" id="PF00250">
    <property type="entry name" value="Forkhead"/>
    <property type="match status" value="1"/>
</dbReference>
<feature type="compositionally biased region" description="Basic residues" evidence="7">
    <location>
        <begin position="245"/>
        <end position="255"/>
    </location>
</feature>
<dbReference type="Gene3D" id="1.10.10.10">
    <property type="entry name" value="Winged helix-like DNA-binding domain superfamily/Winged helix DNA-binding domain"/>
    <property type="match status" value="1"/>
</dbReference>
<evidence type="ECO:0000256" key="3">
    <source>
        <dbReference type="ARBA" id="ARBA00023125"/>
    </source>
</evidence>
<dbReference type="PRINTS" id="PR00053">
    <property type="entry name" value="FORKHEAD"/>
</dbReference>
<dbReference type="SMART" id="SM00339">
    <property type="entry name" value="FH"/>
    <property type="match status" value="1"/>
</dbReference>
<dbReference type="GO" id="GO:0000981">
    <property type="term" value="F:DNA-binding transcription factor activity, RNA polymerase II-specific"/>
    <property type="evidence" value="ECO:0007669"/>
    <property type="project" value="TreeGrafter"/>
</dbReference>
<evidence type="ECO:0000259" key="8">
    <source>
        <dbReference type="PROSITE" id="PS50039"/>
    </source>
</evidence>
<evidence type="ECO:0000256" key="4">
    <source>
        <dbReference type="ARBA" id="ARBA00023163"/>
    </source>
</evidence>
<dbReference type="AlphaFoldDB" id="A0A914HVS2"/>
<dbReference type="GO" id="GO:0000976">
    <property type="term" value="F:transcription cis-regulatory region binding"/>
    <property type="evidence" value="ECO:0007669"/>
    <property type="project" value="TreeGrafter"/>
</dbReference>
<evidence type="ECO:0000256" key="1">
    <source>
        <dbReference type="ARBA" id="ARBA00022473"/>
    </source>
</evidence>
<organism evidence="9 10">
    <name type="scientific">Globodera rostochiensis</name>
    <name type="common">Golden nematode worm</name>
    <name type="synonym">Heterodera rostochiensis</name>
    <dbReference type="NCBI Taxonomy" id="31243"/>
    <lineage>
        <taxon>Eukaryota</taxon>
        <taxon>Metazoa</taxon>
        <taxon>Ecdysozoa</taxon>
        <taxon>Nematoda</taxon>
        <taxon>Chromadorea</taxon>
        <taxon>Rhabditida</taxon>
        <taxon>Tylenchina</taxon>
        <taxon>Tylenchomorpha</taxon>
        <taxon>Tylenchoidea</taxon>
        <taxon>Heteroderidae</taxon>
        <taxon>Heteroderinae</taxon>
        <taxon>Globodera</taxon>
    </lineage>
</organism>
<dbReference type="InterPro" id="IPR036390">
    <property type="entry name" value="WH_DNA-bd_sf"/>
</dbReference>
<dbReference type="InterPro" id="IPR049624">
    <property type="entry name" value="FOXN1_4"/>
</dbReference>
<feature type="compositionally biased region" description="Gly residues" evidence="7">
    <location>
        <begin position="544"/>
        <end position="553"/>
    </location>
</feature>
<sequence length="566" mass="63452">MSYFPPTIRYEYAEESNTSQPSMYAADPPLFKEDVPDEAQYFLHSNGSSNPSLPFPSSTMVQVHDDENLPPSAVAFSSFGIADISHEFHHIQPTPSSSSVDYYYWQSDEASSSSVGGDEKRRPTYVQYDDRIQMRQCDGDGSAQILNFPTVHAHQRHQFVHGETVSLPPERSDPGTMPSLAEQLTMRRVPLQSMENSSVRSNPKDSEDFSPTICFSIGKTEAVESIPQKRSGPPAHWRVEESEKKQKRTVKKAPFHKSTTSEMDEGGRQLIVVRGADSFRLNDDDDEERTADIGERAGPSVARNGFVKPAYSYSCLIGLSMKNSDTGELTVSEIYAFLCHHFPYFREAPSGWKNSVRHNLSLNKCFQKIEVETPGSHGRKSCLWRMNPQKCAKMDQELGKWRDRDEKRILDAMEMPQNLDALQNGTIGMPPNMKPRRFSIPLTVIECNHQSVDVRSSSGNVQQQQNFVSTPLPLRTGRSSSIFLLFLSRNAHDQNNCASLTDSDRQRHSAHAQAARKLENLLQQKQISSDPVADETTNYFGGFTLIGGPSGSGGKKRRPSRTFAMD</sequence>
<evidence type="ECO:0000256" key="5">
    <source>
        <dbReference type="ARBA" id="ARBA00023242"/>
    </source>
</evidence>
<name>A0A914HVS2_GLORO</name>
<reference evidence="10" key="1">
    <citation type="submission" date="2022-11" db="UniProtKB">
        <authorList>
            <consortium name="WormBaseParasite"/>
        </authorList>
    </citation>
    <scope>IDENTIFICATION</scope>
</reference>
<dbReference type="PROSITE" id="PS00658">
    <property type="entry name" value="FORK_HEAD_2"/>
    <property type="match status" value="1"/>
</dbReference>
<feature type="DNA-binding region" description="Fork-head" evidence="6">
    <location>
        <begin position="308"/>
        <end position="405"/>
    </location>
</feature>
<keyword evidence="1" id="KW-0217">Developmental protein</keyword>
<keyword evidence="9" id="KW-1185">Reference proteome</keyword>
<dbReference type="PANTHER" id="PTHR46721:SF3">
    <property type="entry name" value="FORKHEAD BOX N1"/>
    <property type="match status" value="1"/>
</dbReference>
<keyword evidence="2" id="KW-0805">Transcription regulation</keyword>
<evidence type="ECO:0000313" key="9">
    <source>
        <dbReference type="Proteomes" id="UP000887572"/>
    </source>
</evidence>
<feature type="domain" description="Fork-head" evidence="8">
    <location>
        <begin position="308"/>
        <end position="405"/>
    </location>
</feature>
<keyword evidence="4" id="KW-0804">Transcription</keyword>
<dbReference type="InterPro" id="IPR001766">
    <property type="entry name" value="Fork_head_dom"/>
</dbReference>
<dbReference type="PANTHER" id="PTHR46721">
    <property type="entry name" value="FORKHEAD BOX PROTEIN N1"/>
    <property type="match status" value="1"/>
</dbReference>
<dbReference type="GO" id="GO:0005634">
    <property type="term" value="C:nucleus"/>
    <property type="evidence" value="ECO:0007669"/>
    <property type="project" value="UniProtKB-SubCell"/>
</dbReference>
<accession>A0A914HVS2</accession>